<organism evidence="2 3">
    <name type="scientific">Thermomonas hydrothermalis</name>
    <dbReference type="NCBI Taxonomy" id="213588"/>
    <lineage>
        <taxon>Bacteria</taxon>
        <taxon>Pseudomonadati</taxon>
        <taxon>Pseudomonadota</taxon>
        <taxon>Gammaproteobacteria</taxon>
        <taxon>Lysobacterales</taxon>
        <taxon>Lysobacteraceae</taxon>
        <taxon>Thermomonas</taxon>
    </lineage>
</organism>
<dbReference type="InterPro" id="IPR036868">
    <property type="entry name" value="TusA-like_sf"/>
</dbReference>
<dbReference type="AlphaFoldDB" id="A0A1M4Z1K9"/>
<evidence type="ECO:0000313" key="3">
    <source>
        <dbReference type="Proteomes" id="UP000242857"/>
    </source>
</evidence>
<accession>A0A1M4Z1K9</accession>
<dbReference type="Proteomes" id="UP000242857">
    <property type="component" value="Unassembled WGS sequence"/>
</dbReference>
<dbReference type="EMBL" id="FQUK01000032">
    <property type="protein sequence ID" value="SHF11959.1"/>
    <property type="molecule type" value="Genomic_DNA"/>
</dbReference>
<evidence type="ECO:0000259" key="1">
    <source>
        <dbReference type="Pfam" id="PF10006"/>
    </source>
</evidence>
<keyword evidence="3" id="KW-1185">Reference proteome</keyword>
<reference evidence="3" key="1">
    <citation type="submission" date="2016-11" db="EMBL/GenBank/DDBJ databases">
        <authorList>
            <person name="Varghese N."/>
            <person name="Submissions S."/>
        </authorList>
    </citation>
    <scope>NUCLEOTIDE SEQUENCE [LARGE SCALE GENOMIC DNA]</scope>
    <source>
        <strain evidence="3">DSM 14834</strain>
    </source>
</reference>
<gene>
    <name evidence="2" type="ORF">SAMN02745204_01826</name>
</gene>
<proteinExistence type="predicted"/>
<dbReference type="Pfam" id="PF10006">
    <property type="entry name" value="DUF2249"/>
    <property type="match status" value="1"/>
</dbReference>
<sequence>MSDLDLRDLPPPMPFQQALAAAEALHPGQTLVVLTPLWPWPLLEALEMRGLEWGCQPCADRGVRVSIHRPEARPLTQGGME</sequence>
<dbReference type="STRING" id="213588.SAMN02745204_01826"/>
<name>A0A1M4Z1K9_9GAMM</name>
<dbReference type="SUPFAM" id="SSF64307">
    <property type="entry name" value="SirA-like"/>
    <property type="match status" value="1"/>
</dbReference>
<feature type="domain" description="DUF2249" evidence="1">
    <location>
        <begin position="4"/>
        <end position="69"/>
    </location>
</feature>
<protein>
    <submittedName>
        <fullName evidence="2">Uncharacterized conserved protein</fullName>
    </submittedName>
</protein>
<dbReference type="InterPro" id="IPR018720">
    <property type="entry name" value="DUF2249"/>
</dbReference>
<dbReference type="RefSeq" id="WP_245770534.1">
    <property type="nucleotide sequence ID" value="NZ_FQUK01000032.1"/>
</dbReference>
<evidence type="ECO:0000313" key="2">
    <source>
        <dbReference type="EMBL" id="SHF11959.1"/>
    </source>
</evidence>